<evidence type="ECO:0000256" key="1">
    <source>
        <dbReference type="SAM" id="MobiDB-lite"/>
    </source>
</evidence>
<reference evidence="2" key="2">
    <citation type="submission" date="2023-06" db="EMBL/GenBank/DDBJ databases">
        <authorList>
            <consortium name="Lawrence Berkeley National Laboratory"/>
            <person name="Haridas S."/>
            <person name="Hensen N."/>
            <person name="Bonometti L."/>
            <person name="Westerberg I."/>
            <person name="Brannstrom I.O."/>
            <person name="Guillou S."/>
            <person name="Cros-Aarteil S."/>
            <person name="Calhoun S."/>
            <person name="Kuo A."/>
            <person name="Mondo S."/>
            <person name="Pangilinan J."/>
            <person name="Riley R."/>
            <person name="Labutti K."/>
            <person name="Andreopoulos B."/>
            <person name="Lipzen A."/>
            <person name="Chen C."/>
            <person name="Yanf M."/>
            <person name="Daum C."/>
            <person name="Ng V."/>
            <person name="Clum A."/>
            <person name="Steindorff A."/>
            <person name="Ohm R."/>
            <person name="Martin F."/>
            <person name="Silar P."/>
            <person name="Natvig D."/>
            <person name="Lalanne C."/>
            <person name="Gautier V."/>
            <person name="Ament-Velasquez S.L."/>
            <person name="Kruys A."/>
            <person name="Hutchinson M.I."/>
            <person name="Powell A.J."/>
            <person name="Barry K."/>
            <person name="Miller A.N."/>
            <person name="Grigoriev I.V."/>
            <person name="Debuchy R."/>
            <person name="Gladieux P."/>
            <person name="Thoren M.H."/>
            <person name="Johannesson H."/>
        </authorList>
    </citation>
    <scope>NUCLEOTIDE SEQUENCE</scope>
    <source>
        <strain evidence="2">SMH4131-1</strain>
    </source>
</reference>
<feature type="compositionally biased region" description="Low complexity" evidence="1">
    <location>
        <begin position="189"/>
        <end position="203"/>
    </location>
</feature>
<comment type="caution">
    <text evidence="2">The sequence shown here is derived from an EMBL/GenBank/DDBJ whole genome shotgun (WGS) entry which is preliminary data.</text>
</comment>
<keyword evidence="3" id="KW-1185">Reference proteome</keyword>
<feature type="region of interest" description="Disordered" evidence="1">
    <location>
        <begin position="45"/>
        <end position="115"/>
    </location>
</feature>
<dbReference type="Proteomes" id="UP001286456">
    <property type="component" value="Unassembled WGS sequence"/>
</dbReference>
<dbReference type="AlphaFoldDB" id="A0AAE0J2T2"/>
<feature type="compositionally biased region" description="Polar residues" evidence="1">
    <location>
        <begin position="99"/>
        <end position="115"/>
    </location>
</feature>
<sequence length="222" mass="23343">MASPLPHNVLANIEEAVVVVPPGERKQCLPLGKTTWAPGSETANFAASPGGLPLDKTKGEEKTSCGIPNPRQLASPEDKSTAVDGDSEDKEKRDDCASSAVNGESPSISSTDVQVGSINHPVKDLDTELSPASPSDRWTSGEEMVTAAELTAGYVVDCQRNYHPRAYSQQLGDNAISLVLHDVATMIPSSRSGSGSGSGSSSSTDWDYPKVISESMEDLIKV</sequence>
<organism evidence="2 3">
    <name type="scientific">Cercophora scortea</name>
    <dbReference type="NCBI Taxonomy" id="314031"/>
    <lineage>
        <taxon>Eukaryota</taxon>
        <taxon>Fungi</taxon>
        <taxon>Dikarya</taxon>
        <taxon>Ascomycota</taxon>
        <taxon>Pezizomycotina</taxon>
        <taxon>Sordariomycetes</taxon>
        <taxon>Sordariomycetidae</taxon>
        <taxon>Sordariales</taxon>
        <taxon>Lasiosphaeriaceae</taxon>
        <taxon>Cercophora</taxon>
    </lineage>
</organism>
<accession>A0AAE0J2T2</accession>
<proteinExistence type="predicted"/>
<protein>
    <submittedName>
        <fullName evidence="2">Uncharacterized protein</fullName>
    </submittedName>
</protein>
<name>A0AAE0J2T2_9PEZI</name>
<dbReference type="EMBL" id="JAUEPO010000001">
    <property type="protein sequence ID" value="KAK3335442.1"/>
    <property type="molecule type" value="Genomic_DNA"/>
</dbReference>
<evidence type="ECO:0000313" key="3">
    <source>
        <dbReference type="Proteomes" id="UP001286456"/>
    </source>
</evidence>
<evidence type="ECO:0000313" key="2">
    <source>
        <dbReference type="EMBL" id="KAK3335442.1"/>
    </source>
</evidence>
<feature type="region of interest" description="Disordered" evidence="1">
    <location>
        <begin position="188"/>
        <end position="209"/>
    </location>
</feature>
<reference evidence="2" key="1">
    <citation type="journal article" date="2023" name="Mol. Phylogenet. Evol.">
        <title>Genome-scale phylogeny and comparative genomics of the fungal order Sordariales.</title>
        <authorList>
            <person name="Hensen N."/>
            <person name="Bonometti L."/>
            <person name="Westerberg I."/>
            <person name="Brannstrom I.O."/>
            <person name="Guillou S."/>
            <person name="Cros-Aarteil S."/>
            <person name="Calhoun S."/>
            <person name="Haridas S."/>
            <person name="Kuo A."/>
            <person name="Mondo S."/>
            <person name="Pangilinan J."/>
            <person name="Riley R."/>
            <person name="LaButti K."/>
            <person name="Andreopoulos B."/>
            <person name="Lipzen A."/>
            <person name="Chen C."/>
            <person name="Yan M."/>
            <person name="Daum C."/>
            <person name="Ng V."/>
            <person name="Clum A."/>
            <person name="Steindorff A."/>
            <person name="Ohm R.A."/>
            <person name="Martin F."/>
            <person name="Silar P."/>
            <person name="Natvig D.O."/>
            <person name="Lalanne C."/>
            <person name="Gautier V."/>
            <person name="Ament-Velasquez S.L."/>
            <person name="Kruys A."/>
            <person name="Hutchinson M.I."/>
            <person name="Powell A.J."/>
            <person name="Barry K."/>
            <person name="Miller A.N."/>
            <person name="Grigoriev I.V."/>
            <person name="Debuchy R."/>
            <person name="Gladieux P."/>
            <person name="Hiltunen Thoren M."/>
            <person name="Johannesson H."/>
        </authorList>
    </citation>
    <scope>NUCLEOTIDE SEQUENCE</scope>
    <source>
        <strain evidence="2">SMH4131-1</strain>
    </source>
</reference>
<gene>
    <name evidence="2" type="ORF">B0T19DRAFT_8474</name>
</gene>